<dbReference type="RefSeq" id="XP_001319450.1">
    <property type="nucleotide sequence ID" value="XM_001319415.1"/>
</dbReference>
<evidence type="ECO:0008006" key="3">
    <source>
        <dbReference type="Google" id="ProtNLM"/>
    </source>
</evidence>
<protein>
    <recommendedName>
        <fullName evidence="3">Calcineurin-like phosphoesterase domain-containing protein</fullName>
    </recommendedName>
</protein>
<accession>A2EJH0</accession>
<keyword evidence="2" id="KW-1185">Reference proteome</keyword>
<evidence type="ECO:0000313" key="2">
    <source>
        <dbReference type="Proteomes" id="UP000001542"/>
    </source>
</evidence>
<name>A2EJH0_TRIV3</name>
<dbReference type="VEuPathDB" id="TrichDB:TVAGG3_0389810"/>
<dbReference type="Proteomes" id="UP000001542">
    <property type="component" value="Unassembled WGS sequence"/>
</dbReference>
<gene>
    <name evidence="1" type="ORF">TVAG_050430</name>
</gene>
<reference evidence="1" key="1">
    <citation type="submission" date="2006-10" db="EMBL/GenBank/DDBJ databases">
        <authorList>
            <person name="Amadeo P."/>
            <person name="Zhao Q."/>
            <person name="Wortman J."/>
            <person name="Fraser-Liggett C."/>
            <person name="Carlton J."/>
        </authorList>
    </citation>
    <scope>NUCLEOTIDE SEQUENCE</scope>
    <source>
        <strain evidence="1">G3</strain>
    </source>
</reference>
<evidence type="ECO:0000313" key="1">
    <source>
        <dbReference type="EMBL" id="EAY07227.1"/>
    </source>
</evidence>
<organism evidence="1 2">
    <name type="scientific">Trichomonas vaginalis (strain ATCC PRA-98 / G3)</name>
    <dbReference type="NCBI Taxonomy" id="412133"/>
    <lineage>
        <taxon>Eukaryota</taxon>
        <taxon>Metamonada</taxon>
        <taxon>Parabasalia</taxon>
        <taxon>Trichomonadida</taxon>
        <taxon>Trichomonadidae</taxon>
        <taxon>Trichomonas</taxon>
    </lineage>
</organism>
<dbReference type="VEuPathDB" id="TrichDB:TVAG_050430"/>
<sequence>MSKPLFNLKSTASVLQRNVTRRNITLNGTNILMIGKPQIGKSREFEQNLQTFNECLASLIEKTNPTDVFIMGNILDSQITEKEKYITIFLDSLLSYTCKIHVISGDEERLPICSYTNTQIDIIKEHVGILTINQESKVFKLYITDCAGNAYNVSEDSGLRFTLFLQEHLNRAIGQFSFLISSYVEPSFIDFYNRVASVGTFNFHENKIEYLLFDTKSFEISIHSDLDTAEYTEIKPETKKEKCLLI</sequence>
<dbReference type="EMBL" id="DS113405">
    <property type="protein sequence ID" value="EAY07227.1"/>
    <property type="molecule type" value="Genomic_DNA"/>
</dbReference>
<reference evidence="1" key="2">
    <citation type="journal article" date="2007" name="Science">
        <title>Draft genome sequence of the sexually transmitted pathogen Trichomonas vaginalis.</title>
        <authorList>
            <person name="Carlton J.M."/>
            <person name="Hirt R.P."/>
            <person name="Silva J.C."/>
            <person name="Delcher A.L."/>
            <person name="Schatz M."/>
            <person name="Zhao Q."/>
            <person name="Wortman J.R."/>
            <person name="Bidwell S.L."/>
            <person name="Alsmark U.C.M."/>
            <person name="Besteiro S."/>
            <person name="Sicheritz-Ponten T."/>
            <person name="Noel C.J."/>
            <person name="Dacks J.B."/>
            <person name="Foster P.G."/>
            <person name="Simillion C."/>
            <person name="Van de Peer Y."/>
            <person name="Miranda-Saavedra D."/>
            <person name="Barton G.J."/>
            <person name="Westrop G.D."/>
            <person name="Mueller S."/>
            <person name="Dessi D."/>
            <person name="Fiori P.L."/>
            <person name="Ren Q."/>
            <person name="Paulsen I."/>
            <person name="Zhang H."/>
            <person name="Bastida-Corcuera F.D."/>
            <person name="Simoes-Barbosa A."/>
            <person name="Brown M.T."/>
            <person name="Hayes R.D."/>
            <person name="Mukherjee M."/>
            <person name="Okumura C.Y."/>
            <person name="Schneider R."/>
            <person name="Smith A.J."/>
            <person name="Vanacova S."/>
            <person name="Villalvazo M."/>
            <person name="Haas B.J."/>
            <person name="Pertea M."/>
            <person name="Feldblyum T.V."/>
            <person name="Utterback T.R."/>
            <person name="Shu C.L."/>
            <person name="Osoegawa K."/>
            <person name="de Jong P.J."/>
            <person name="Hrdy I."/>
            <person name="Horvathova L."/>
            <person name="Zubacova Z."/>
            <person name="Dolezal P."/>
            <person name="Malik S.B."/>
            <person name="Logsdon J.M. Jr."/>
            <person name="Henze K."/>
            <person name="Gupta A."/>
            <person name="Wang C.C."/>
            <person name="Dunne R.L."/>
            <person name="Upcroft J.A."/>
            <person name="Upcroft P."/>
            <person name="White O."/>
            <person name="Salzberg S.L."/>
            <person name="Tang P."/>
            <person name="Chiu C.-H."/>
            <person name="Lee Y.-S."/>
            <person name="Embley T.M."/>
            <person name="Coombs G.H."/>
            <person name="Mottram J.C."/>
            <person name="Tachezy J."/>
            <person name="Fraser-Liggett C.M."/>
            <person name="Johnson P.J."/>
        </authorList>
    </citation>
    <scope>NUCLEOTIDE SEQUENCE [LARGE SCALE GENOMIC DNA]</scope>
    <source>
        <strain evidence="1">G3</strain>
    </source>
</reference>
<dbReference type="KEGG" id="tva:4765115"/>
<dbReference type="AlphaFoldDB" id="A2EJH0"/>
<dbReference type="InParanoid" id="A2EJH0"/>
<proteinExistence type="predicted"/>